<sequence length="153" mass="16895">MADDGRARLVGINHIALEVGDVDAALAFYGRIFAFELRGQNKAKDGTLDMAFIDMGDQFIALSRGREQGPDRHRHFGLVVEDRSQVAALARAAGAEMVEGPFLDFRDPWGNRIEVVEYRDIQFTKTDGAMARLGASPDKSEKARKEIAERGLS</sequence>
<dbReference type="CDD" id="cd06587">
    <property type="entry name" value="VOC"/>
    <property type="match status" value="1"/>
</dbReference>
<dbReference type="Proteomes" id="UP000649829">
    <property type="component" value="Unassembled WGS sequence"/>
</dbReference>
<feature type="domain" description="VOC" evidence="2">
    <location>
        <begin position="11"/>
        <end position="136"/>
    </location>
</feature>
<comment type="caution">
    <text evidence="3">The sequence shown here is derived from an EMBL/GenBank/DDBJ whole genome shotgun (WGS) entry which is preliminary data.</text>
</comment>
<protein>
    <recommendedName>
        <fullName evidence="2">VOC domain-containing protein</fullName>
    </recommendedName>
</protein>
<proteinExistence type="predicted"/>
<dbReference type="EMBL" id="BMLF01000002">
    <property type="protein sequence ID" value="GGM09017.1"/>
    <property type="molecule type" value="Genomic_DNA"/>
</dbReference>
<dbReference type="InterPro" id="IPR004360">
    <property type="entry name" value="Glyas_Fos-R_dOase_dom"/>
</dbReference>
<evidence type="ECO:0000313" key="4">
    <source>
        <dbReference type="Proteomes" id="UP000649829"/>
    </source>
</evidence>
<accession>A0A917WJM5</accession>
<dbReference type="Pfam" id="PF00903">
    <property type="entry name" value="Glyoxalase"/>
    <property type="match status" value="1"/>
</dbReference>
<dbReference type="InterPro" id="IPR029068">
    <property type="entry name" value="Glyas_Bleomycin-R_OHBP_Dase"/>
</dbReference>
<dbReference type="InterPro" id="IPR037523">
    <property type="entry name" value="VOC_core"/>
</dbReference>
<gene>
    <name evidence="3" type="ORF">GCM10011534_33760</name>
</gene>
<feature type="region of interest" description="Disordered" evidence="1">
    <location>
        <begin position="132"/>
        <end position="153"/>
    </location>
</feature>
<dbReference type="AlphaFoldDB" id="A0A917WJM5"/>
<evidence type="ECO:0000313" key="3">
    <source>
        <dbReference type="EMBL" id="GGM09017.1"/>
    </source>
</evidence>
<reference evidence="3" key="2">
    <citation type="submission" date="2020-09" db="EMBL/GenBank/DDBJ databases">
        <authorList>
            <person name="Sun Q."/>
            <person name="Zhou Y."/>
        </authorList>
    </citation>
    <scope>NUCLEOTIDE SEQUENCE</scope>
    <source>
        <strain evidence="3">CGMCC 1.6293</strain>
    </source>
</reference>
<dbReference type="SUPFAM" id="SSF54593">
    <property type="entry name" value="Glyoxalase/Bleomycin resistance protein/Dihydroxybiphenyl dioxygenase"/>
    <property type="match status" value="1"/>
</dbReference>
<feature type="compositionally biased region" description="Basic and acidic residues" evidence="1">
    <location>
        <begin position="138"/>
        <end position="153"/>
    </location>
</feature>
<reference evidence="3" key="1">
    <citation type="journal article" date="2014" name="Int. J. Syst. Evol. Microbiol.">
        <title>Complete genome sequence of Corynebacterium casei LMG S-19264T (=DSM 44701T), isolated from a smear-ripened cheese.</title>
        <authorList>
            <consortium name="US DOE Joint Genome Institute (JGI-PGF)"/>
            <person name="Walter F."/>
            <person name="Albersmeier A."/>
            <person name="Kalinowski J."/>
            <person name="Ruckert C."/>
        </authorList>
    </citation>
    <scope>NUCLEOTIDE SEQUENCE</scope>
    <source>
        <strain evidence="3">CGMCC 1.6293</strain>
    </source>
</reference>
<evidence type="ECO:0000256" key="1">
    <source>
        <dbReference type="SAM" id="MobiDB-lite"/>
    </source>
</evidence>
<dbReference type="Gene3D" id="3.10.180.10">
    <property type="entry name" value="2,3-Dihydroxybiphenyl 1,2-Dioxygenase, domain 1"/>
    <property type="match status" value="1"/>
</dbReference>
<dbReference type="PROSITE" id="PS51819">
    <property type="entry name" value="VOC"/>
    <property type="match status" value="1"/>
</dbReference>
<evidence type="ECO:0000259" key="2">
    <source>
        <dbReference type="PROSITE" id="PS51819"/>
    </source>
</evidence>
<organism evidence="3 4">
    <name type="scientific">Pseudooceanicola nanhaiensis</name>
    <dbReference type="NCBI Taxonomy" id="375761"/>
    <lineage>
        <taxon>Bacteria</taxon>
        <taxon>Pseudomonadati</taxon>
        <taxon>Pseudomonadota</taxon>
        <taxon>Alphaproteobacteria</taxon>
        <taxon>Rhodobacterales</taxon>
        <taxon>Paracoccaceae</taxon>
        <taxon>Pseudooceanicola</taxon>
    </lineage>
</organism>
<name>A0A917WJM5_9RHOB</name>
<keyword evidence="4" id="KW-1185">Reference proteome</keyword>
<dbReference type="RefSeq" id="WP_028286856.1">
    <property type="nucleotide sequence ID" value="NZ_BMLF01000002.1"/>
</dbReference>